<evidence type="ECO:0000313" key="3">
    <source>
        <dbReference type="Proteomes" id="UP001314170"/>
    </source>
</evidence>
<dbReference type="PANTHER" id="PTHR31170">
    <property type="entry name" value="BNAC04G53230D PROTEIN"/>
    <property type="match status" value="1"/>
</dbReference>
<feature type="compositionally biased region" description="Basic and acidic residues" evidence="1">
    <location>
        <begin position="19"/>
        <end position="28"/>
    </location>
</feature>
<reference evidence="2 3" key="1">
    <citation type="submission" date="2024-01" db="EMBL/GenBank/DDBJ databases">
        <authorList>
            <person name="Waweru B."/>
        </authorList>
    </citation>
    <scope>NUCLEOTIDE SEQUENCE [LARGE SCALE GENOMIC DNA]</scope>
</reference>
<feature type="region of interest" description="Disordered" evidence="1">
    <location>
        <begin position="1"/>
        <end position="28"/>
    </location>
</feature>
<feature type="region of interest" description="Disordered" evidence="1">
    <location>
        <begin position="159"/>
        <end position="187"/>
    </location>
</feature>
<name>A0AAV1RJE0_9ROSI</name>
<sequence>MTDLNKKAFGPQTVSFGPYHHEEEPLKPMEEHRERALLQYLKRFGKSLNPFVESLEKEVEVLKGSYDRLDASLEYDTSRFLQLMILHGCFLLQILSTKADDHKTAEYASTDPIFSRHGKLYIMPYVERDMLMLENQLPMLVLYKFAAVESDRAKSLNAYRDSDQRGEKRHSNSQDQGFQHRNKAEKEDGVVGSKFLAFSGRLKPM</sequence>
<protein>
    <submittedName>
        <fullName evidence="2">Uncharacterized protein</fullName>
    </submittedName>
</protein>
<proteinExistence type="predicted"/>
<evidence type="ECO:0000313" key="2">
    <source>
        <dbReference type="EMBL" id="CAK7335995.1"/>
    </source>
</evidence>
<feature type="compositionally biased region" description="Basic and acidic residues" evidence="1">
    <location>
        <begin position="159"/>
        <end position="172"/>
    </location>
</feature>
<dbReference type="Proteomes" id="UP001314170">
    <property type="component" value="Unassembled WGS sequence"/>
</dbReference>
<accession>A0AAV1RJE0</accession>
<dbReference type="EMBL" id="CAWUPB010000994">
    <property type="protein sequence ID" value="CAK7335995.1"/>
    <property type="molecule type" value="Genomic_DNA"/>
</dbReference>
<dbReference type="Pfam" id="PF03140">
    <property type="entry name" value="DUF247"/>
    <property type="match status" value="1"/>
</dbReference>
<dbReference type="PANTHER" id="PTHR31170:SF18">
    <property type="entry name" value="(WILD MALAYSIAN BANANA) HYPOTHETICAL PROTEIN"/>
    <property type="match status" value="1"/>
</dbReference>
<dbReference type="AlphaFoldDB" id="A0AAV1RJE0"/>
<organism evidence="2 3">
    <name type="scientific">Dovyalis caffra</name>
    <dbReference type="NCBI Taxonomy" id="77055"/>
    <lineage>
        <taxon>Eukaryota</taxon>
        <taxon>Viridiplantae</taxon>
        <taxon>Streptophyta</taxon>
        <taxon>Embryophyta</taxon>
        <taxon>Tracheophyta</taxon>
        <taxon>Spermatophyta</taxon>
        <taxon>Magnoliopsida</taxon>
        <taxon>eudicotyledons</taxon>
        <taxon>Gunneridae</taxon>
        <taxon>Pentapetalae</taxon>
        <taxon>rosids</taxon>
        <taxon>fabids</taxon>
        <taxon>Malpighiales</taxon>
        <taxon>Salicaceae</taxon>
        <taxon>Flacourtieae</taxon>
        <taxon>Dovyalis</taxon>
    </lineage>
</organism>
<gene>
    <name evidence="2" type="ORF">DCAF_LOCUS10999</name>
</gene>
<evidence type="ECO:0000256" key="1">
    <source>
        <dbReference type="SAM" id="MobiDB-lite"/>
    </source>
</evidence>
<comment type="caution">
    <text evidence="2">The sequence shown here is derived from an EMBL/GenBank/DDBJ whole genome shotgun (WGS) entry which is preliminary data.</text>
</comment>
<dbReference type="InterPro" id="IPR004158">
    <property type="entry name" value="DUF247_pln"/>
</dbReference>
<keyword evidence="3" id="KW-1185">Reference proteome</keyword>